<organism evidence="2 3">
    <name type="scientific">Pseudanabaena catenata USMAC16</name>
    <dbReference type="NCBI Taxonomy" id="1855837"/>
    <lineage>
        <taxon>Bacteria</taxon>
        <taxon>Bacillati</taxon>
        <taxon>Cyanobacteriota</taxon>
        <taxon>Cyanophyceae</taxon>
        <taxon>Pseudanabaenales</taxon>
        <taxon>Pseudanabaenaceae</taxon>
        <taxon>Pseudanabaena</taxon>
    </lineage>
</organism>
<accession>A0A9X4RMP5</accession>
<dbReference type="AlphaFoldDB" id="A0A9X4RMP5"/>
<dbReference type="Proteomes" id="UP001152872">
    <property type="component" value="Unassembled WGS sequence"/>
</dbReference>
<comment type="caution">
    <text evidence="2">The sequence shown here is derived from an EMBL/GenBank/DDBJ whole genome shotgun (WGS) entry which is preliminary data.</text>
</comment>
<dbReference type="PANTHER" id="PTHR34597:SF1">
    <property type="entry name" value="HEME_HEMOPEXIN TRANSPORTER PROTEIN HUXB"/>
    <property type="match status" value="1"/>
</dbReference>
<dbReference type="GO" id="GO:0046819">
    <property type="term" value="P:protein secretion by the type V secretion system"/>
    <property type="evidence" value="ECO:0007669"/>
    <property type="project" value="TreeGrafter"/>
</dbReference>
<evidence type="ECO:0000313" key="2">
    <source>
        <dbReference type="EMBL" id="MDG3496379.1"/>
    </source>
</evidence>
<dbReference type="GO" id="GO:0098046">
    <property type="term" value="C:type V protein secretion system complex"/>
    <property type="evidence" value="ECO:0007669"/>
    <property type="project" value="TreeGrafter"/>
</dbReference>
<dbReference type="RefSeq" id="WP_009628557.1">
    <property type="nucleotide sequence ID" value="NZ_VBTY01000178.1"/>
</dbReference>
<keyword evidence="3" id="KW-1185">Reference proteome</keyword>
<gene>
    <name evidence="2" type="ORF">FEV09_17710</name>
</gene>
<reference evidence="2" key="1">
    <citation type="submission" date="2019-05" db="EMBL/GenBank/DDBJ databases">
        <title>Whole genome sequencing of Pseudanabaena catenata USMAC16.</title>
        <authorList>
            <person name="Khan Z."/>
            <person name="Omar W.M."/>
            <person name="Convey P."/>
            <person name="Merican F."/>
            <person name="Najimudin N."/>
        </authorList>
    </citation>
    <scope>NUCLEOTIDE SEQUENCE</scope>
    <source>
        <strain evidence="2">USMAC16</strain>
    </source>
</reference>
<evidence type="ECO:0000313" key="3">
    <source>
        <dbReference type="Proteomes" id="UP001152872"/>
    </source>
</evidence>
<dbReference type="InterPro" id="IPR051544">
    <property type="entry name" value="TPS_OM_transporter"/>
</dbReference>
<dbReference type="GO" id="GO:0008320">
    <property type="term" value="F:protein transmembrane transporter activity"/>
    <property type="evidence" value="ECO:0007669"/>
    <property type="project" value="TreeGrafter"/>
</dbReference>
<dbReference type="Gene3D" id="2.40.160.50">
    <property type="entry name" value="membrane protein fhac: a member of the omp85/tpsb transporter family"/>
    <property type="match status" value="1"/>
</dbReference>
<evidence type="ECO:0000259" key="1">
    <source>
        <dbReference type="Pfam" id="PF03865"/>
    </source>
</evidence>
<dbReference type="InterPro" id="IPR005565">
    <property type="entry name" value="Hemolysn_activator_HlyB_C"/>
</dbReference>
<protein>
    <submittedName>
        <fullName evidence="2">ShlB/FhaC/HecB family hemolysin secretion/activation protein</fullName>
    </submittedName>
</protein>
<name>A0A9X4RMP5_9CYAN</name>
<sequence length="421" mass="46088">MEGKVEKIEVVGVNALNPDYVRSRTELGIGTPLNTNNVEDQLRLLRADPNFTSVDASLKAGSKAGLSILTITVVEANQLTGSVSFDNFSPPAVGSERMGAGLNYRNLFGLGDVFTANYYRTTTGGSNQYDFGFSIPVNPMNGTVSLRVAPSNYRITQSPFDVFNIRGNNEVYAATYRQPLIRNPREEFALSLGYEYQRGQTFLFNDLAVPFGIGPESDGTSRTSVFKFGQDYTSRDTEGAWSLRSQFSLGTGLFGATFVTNPSAAFLSWLGQIQRVQVLGTDTILIGSLDTQLSADPLLPSQQFVIGGGQSLRGFRQNARSGDNGIRFSVESRFVVARNEEGRTVLQLAPFIDLGTVWNNSRNLNLLPSQNFLAGGGLGILFEPVKRLNLRLDYALPFVNLSDRGSNLQESSLYFSIGYQF</sequence>
<dbReference type="PANTHER" id="PTHR34597">
    <property type="entry name" value="SLR1661 PROTEIN"/>
    <property type="match status" value="1"/>
</dbReference>
<dbReference type="EMBL" id="VBTY01000178">
    <property type="protein sequence ID" value="MDG3496379.1"/>
    <property type="molecule type" value="Genomic_DNA"/>
</dbReference>
<dbReference type="Pfam" id="PF03865">
    <property type="entry name" value="ShlB"/>
    <property type="match status" value="1"/>
</dbReference>
<proteinExistence type="predicted"/>
<feature type="domain" description="Haemolysin activator HlyB C-terminal" evidence="1">
    <location>
        <begin position="65"/>
        <end position="380"/>
    </location>
</feature>